<sequence length="654" mass="70746">MVARTAMPFDEDSLVSPSTANAAVYCSGECYRQCTPDSCPGLTTQCTDKCVVVTCSDPHDGHDQPVCGDIVCDDQDCTDPTDCHGVYEFLQCCDDYHDYFYQPKPHNLDHTTATTFSETGWDSAFDALLQQGYQEGHLPAGCYEGMSTSPLTLTSGAVAAMTVSSSRSPTPSTPSTHHSRHHSYTHPEVLQQGHLQQHIANPPPPFHNLNQPDEGLSFESNSPDPHHLSSVQSQSHLAVGQTEATGTHPCMWANCHAAFGSLQDLVAHVNVQHLQTVSASLTANNQLDPSQGSTSSYHQSSLNPTGQVFPSCHWGGCDVYPNVENVPSSSDRPFDAALGVLAAHLWQYHLGLPTPPPQFSFAAATPLLAEDGAESTNSPSLEDVSSKVQASPVEVEMIEIPHPFSASSVTTGADPVVMEVVNPGFGTGSCSSNAHPAGSIQDQEHAHDQGHDCATSDHPCKWSDCQERFASCEALMTHITAEHVGSGKNYYGCFWDGCGRNGEKGFKSKQKICRHLQSHTGHRPHQCEVCQQCFSEAATLQQHMRRHTQEKPYECDHPGCGKRFAIMGALTIHKRTHNGDKPFKCSQCDKAFSESSNLSKHLRTHTGARPYVCPEPGCGKSFGRGDQLTRHLNVHSGGGKVVKRATAVPTTKVD</sequence>
<evidence type="ECO:0000256" key="8">
    <source>
        <dbReference type="ARBA" id="ARBA00023242"/>
    </source>
</evidence>
<reference evidence="12" key="2">
    <citation type="submission" date="2020-11" db="EMBL/GenBank/DDBJ databases">
        <authorList>
            <consortium name="DOE Joint Genome Institute"/>
            <person name="Kuo A."/>
            <person name="Miyauchi S."/>
            <person name="Kiss E."/>
            <person name="Drula E."/>
            <person name="Kohler A."/>
            <person name="Sanchez-Garcia M."/>
            <person name="Andreopoulos B."/>
            <person name="Barry K.W."/>
            <person name="Bonito G."/>
            <person name="Buee M."/>
            <person name="Carver A."/>
            <person name="Chen C."/>
            <person name="Cichocki N."/>
            <person name="Clum A."/>
            <person name="Culley D."/>
            <person name="Crous P.W."/>
            <person name="Fauchery L."/>
            <person name="Girlanda M."/>
            <person name="Hayes R."/>
            <person name="Keri Z."/>
            <person name="Labutti K."/>
            <person name="Lipzen A."/>
            <person name="Lombard V."/>
            <person name="Magnuson J."/>
            <person name="Maillard F."/>
            <person name="Morin E."/>
            <person name="Murat C."/>
            <person name="Nolan M."/>
            <person name="Ohm R."/>
            <person name="Pangilinan J."/>
            <person name="Pereira M."/>
            <person name="Perotto S."/>
            <person name="Peter M."/>
            <person name="Riley R."/>
            <person name="Sitrit Y."/>
            <person name="Stielow B."/>
            <person name="Szollosi G."/>
            <person name="Zifcakova L."/>
            <person name="Stursova M."/>
            <person name="Spatafora J.W."/>
            <person name="Tedersoo L."/>
            <person name="Vaario L.-M."/>
            <person name="Yamada A."/>
            <person name="Yan M."/>
            <person name="Wang P."/>
            <person name="Xu J."/>
            <person name="Bruns T."/>
            <person name="Baldrian P."/>
            <person name="Vilgalys R."/>
            <person name="Henrissat B."/>
            <person name="Grigoriev I.V."/>
            <person name="Hibbett D."/>
            <person name="Nagy L.G."/>
            <person name="Martin F.M."/>
        </authorList>
    </citation>
    <scope>NUCLEOTIDE SEQUENCE</scope>
    <source>
        <strain evidence="12">UH-Tt-Lm1</strain>
    </source>
</reference>
<feature type="domain" description="C2H2-type" evidence="11">
    <location>
        <begin position="583"/>
        <end position="610"/>
    </location>
</feature>
<feature type="domain" description="C2H2-type" evidence="11">
    <location>
        <begin position="611"/>
        <end position="640"/>
    </location>
</feature>
<organism evidence="12 13">
    <name type="scientific">Thelephora terrestris</name>
    <dbReference type="NCBI Taxonomy" id="56493"/>
    <lineage>
        <taxon>Eukaryota</taxon>
        <taxon>Fungi</taxon>
        <taxon>Dikarya</taxon>
        <taxon>Basidiomycota</taxon>
        <taxon>Agaricomycotina</taxon>
        <taxon>Agaricomycetes</taxon>
        <taxon>Thelephorales</taxon>
        <taxon>Thelephoraceae</taxon>
        <taxon>Thelephora</taxon>
    </lineage>
</organism>
<dbReference type="Pfam" id="PF00096">
    <property type="entry name" value="zf-C2H2"/>
    <property type="match status" value="3"/>
</dbReference>
<feature type="domain" description="C2H2-type" evidence="11">
    <location>
        <begin position="491"/>
        <end position="524"/>
    </location>
</feature>
<evidence type="ECO:0000313" key="13">
    <source>
        <dbReference type="Proteomes" id="UP000736335"/>
    </source>
</evidence>
<keyword evidence="8" id="KW-0539">Nucleus</keyword>
<feature type="domain" description="C2H2-type" evidence="11">
    <location>
        <begin position="553"/>
        <end position="582"/>
    </location>
</feature>
<dbReference type="FunFam" id="3.30.160.60:FF:001157">
    <property type="entry name" value="Zinc finger protein 793"/>
    <property type="match status" value="1"/>
</dbReference>
<feature type="compositionally biased region" description="Basic and acidic residues" evidence="10">
    <location>
        <begin position="442"/>
        <end position="453"/>
    </location>
</feature>
<keyword evidence="4 9" id="KW-0863">Zinc-finger</keyword>
<dbReference type="PROSITE" id="PS50157">
    <property type="entry name" value="ZINC_FINGER_C2H2_2"/>
    <property type="match status" value="6"/>
</dbReference>
<evidence type="ECO:0000256" key="3">
    <source>
        <dbReference type="ARBA" id="ARBA00022737"/>
    </source>
</evidence>
<dbReference type="OrthoDB" id="3437960at2759"/>
<evidence type="ECO:0000256" key="6">
    <source>
        <dbReference type="ARBA" id="ARBA00023015"/>
    </source>
</evidence>
<keyword evidence="13" id="KW-1185">Reference proteome</keyword>
<dbReference type="Proteomes" id="UP000736335">
    <property type="component" value="Unassembled WGS sequence"/>
</dbReference>
<proteinExistence type="predicted"/>
<dbReference type="InterPro" id="IPR013087">
    <property type="entry name" value="Znf_C2H2_type"/>
</dbReference>
<name>A0A9P6L9S6_9AGAM</name>
<dbReference type="GO" id="GO:0007224">
    <property type="term" value="P:smoothened signaling pathway"/>
    <property type="evidence" value="ECO:0007669"/>
    <property type="project" value="TreeGrafter"/>
</dbReference>
<evidence type="ECO:0000256" key="7">
    <source>
        <dbReference type="ARBA" id="ARBA00023163"/>
    </source>
</evidence>
<evidence type="ECO:0000313" key="12">
    <source>
        <dbReference type="EMBL" id="KAF9788706.1"/>
    </source>
</evidence>
<keyword evidence="7" id="KW-0804">Transcription</keyword>
<dbReference type="FunFam" id="3.30.160.60:FF:000125">
    <property type="entry name" value="Putative zinc finger protein 143"/>
    <property type="match status" value="1"/>
</dbReference>
<evidence type="ECO:0000256" key="9">
    <source>
        <dbReference type="PROSITE-ProRule" id="PRU00042"/>
    </source>
</evidence>
<dbReference type="AlphaFoldDB" id="A0A9P6L9S6"/>
<dbReference type="PANTHER" id="PTHR45718:SF4">
    <property type="entry name" value="TRANSCRIPTIONAL ACTIVATOR CUBITUS INTERRUPTUS"/>
    <property type="match status" value="1"/>
</dbReference>
<dbReference type="GO" id="GO:0000981">
    <property type="term" value="F:DNA-binding transcription factor activity, RNA polymerase II-specific"/>
    <property type="evidence" value="ECO:0007669"/>
    <property type="project" value="UniProtKB-ARBA"/>
</dbReference>
<evidence type="ECO:0000256" key="4">
    <source>
        <dbReference type="ARBA" id="ARBA00022771"/>
    </source>
</evidence>
<comment type="caution">
    <text evidence="12">The sequence shown here is derived from an EMBL/GenBank/DDBJ whole genome shotgun (WGS) entry which is preliminary data.</text>
</comment>
<dbReference type="GO" id="GO:0008270">
    <property type="term" value="F:zinc ion binding"/>
    <property type="evidence" value="ECO:0007669"/>
    <property type="project" value="UniProtKB-KW"/>
</dbReference>
<comment type="subcellular location">
    <subcellularLocation>
        <location evidence="1">Nucleus</location>
    </subcellularLocation>
</comment>
<dbReference type="Gene3D" id="3.30.160.60">
    <property type="entry name" value="Classic Zinc Finger"/>
    <property type="match status" value="7"/>
</dbReference>
<dbReference type="FunFam" id="3.30.160.60:FF:002343">
    <property type="entry name" value="Zinc finger protein 33A"/>
    <property type="match status" value="1"/>
</dbReference>
<dbReference type="InterPro" id="IPR043359">
    <property type="entry name" value="GLI-like"/>
</dbReference>
<evidence type="ECO:0000256" key="5">
    <source>
        <dbReference type="ARBA" id="ARBA00022833"/>
    </source>
</evidence>
<dbReference type="FunFam" id="3.30.160.60:FF:000032">
    <property type="entry name" value="Krueppel-like factor 4"/>
    <property type="match status" value="1"/>
</dbReference>
<evidence type="ECO:0000256" key="2">
    <source>
        <dbReference type="ARBA" id="ARBA00022723"/>
    </source>
</evidence>
<dbReference type="GO" id="GO:0000978">
    <property type="term" value="F:RNA polymerase II cis-regulatory region sequence-specific DNA binding"/>
    <property type="evidence" value="ECO:0007669"/>
    <property type="project" value="TreeGrafter"/>
</dbReference>
<dbReference type="SMART" id="SM00355">
    <property type="entry name" value="ZnF_C2H2"/>
    <property type="match status" value="7"/>
</dbReference>
<evidence type="ECO:0000259" key="11">
    <source>
        <dbReference type="PROSITE" id="PS50157"/>
    </source>
</evidence>
<feature type="domain" description="C2H2-type" evidence="11">
    <location>
        <begin position="525"/>
        <end position="552"/>
    </location>
</feature>
<keyword evidence="6" id="KW-0805">Transcription regulation</keyword>
<evidence type="ECO:0000256" key="10">
    <source>
        <dbReference type="SAM" id="MobiDB-lite"/>
    </source>
</evidence>
<dbReference type="SUPFAM" id="SSF57667">
    <property type="entry name" value="beta-beta-alpha zinc fingers"/>
    <property type="match status" value="5"/>
</dbReference>
<keyword evidence="5" id="KW-0862">Zinc</keyword>
<dbReference type="PANTHER" id="PTHR45718">
    <property type="entry name" value="TRANSCRIPTIONAL ACTIVATOR CUBITUS INTERRUPTUS"/>
    <property type="match status" value="1"/>
</dbReference>
<protein>
    <recommendedName>
        <fullName evidence="11">C2H2-type domain-containing protein</fullName>
    </recommendedName>
</protein>
<feature type="domain" description="C2H2-type" evidence="11">
    <location>
        <begin position="458"/>
        <end position="488"/>
    </location>
</feature>
<dbReference type="PROSITE" id="PS00028">
    <property type="entry name" value="ZINC_FINGER_C2H2_1"/>
    <property type="match status" value="6"/>
</dbReference>
<reference evidence="12" key="1">
    <citation type="journal article" date="2020" name="Nat. Commun.">
        <title>Large-scale genome sequencing of mycorrhizal fungi provides insights into the early evolution of symbiotic traits.</title>
        <authorList>
            <person name="Miyauchi S."/>
            <person name="Kiss E."/>
            <person name="Kuo A."/>
            <person name="Drula E."/>
            <person name="Kohler A."/>
            <person name="Sanchez-Garcia M."/>
            <person name="Morin E."/>
            <person name="Andreopoulos B."/>
            <person name="Barry K.W."/>
            <person name="Bonito G."/>
            <person name="Buee M."/>
            <person name="Carver A."/>
            <person name="Chen C."/>
            <person name="Cichocki N."/>
            <person name="Clum A."/>
            <person name="Culley D."/>
            <person name="Crous P.W."/>
            <person name="Fauchery L."/>
            <person name="Girlanda M."/>
            <person name="Hayes R.D."/>
            <person name="Keri Z."/>
            <person name="LaButti K."/>
            <person name="Lipzen A."/>
            <person name="Lombard V."/>
            <person name="Magnuson J."/>
            <person name="Maillard F."/>
            <person name="Murat C."/>
            <person name="Nolan M."/>
            <person name="Ohm R.A."/>
            <person name="Pangilinan J."/>
            <person name="Pereira M.F."/>
            <person name="Perotto S."/>
            <person name="Peter M."/>
            <person name="Pfister S."/>
            <person name="Riley R."/>
            <person name="Sitrit Y."/>
            <person name="Stielow J.B."/>
            <person name="Szollosi G."/>
            <person name="Zifcakova L."/>
            <person name="Stursova M."/>
            <person name="Spatafora J.W."/>
            <person name="Tedersoo L."/>
            <person name="Vaario L.M."/>
            <person name="Yamada A."/>
            <person name="Yan M."/>
            <person name="Wang P."/>
            <person name="Xu J."/>
            <person name="Bruns T."/>
            <person name="Baldrian P."/>
            <person name="Vilgalys R."/>
            <person name="Dunand C."/>
            <person name="Henrissat B."/>
            <person name="Grigoriev I.V."/>
            <person name="Hibbett D."/>
            <person name="Nagy L.G."/>
            <person name="Martin F.M."/>
        </authorList>
    </citation>
    <scope>NUCLEOTIDE SEQUENCE</scope>
    <source>
        <strain evidence="12">UH-Tt-Lm1</strain>
    </source>
</reference>
<feature type="compositionally biased region" description="Low complexity" evidence="10">
    <location>
        <begin position="228"/>
        <end position="237"/>
    </location>
</feature>
<feature type="region of interest" description="Disordered" evidence="10">
    <location>
        <begin position="160"/>
        <end position="184"/>
    </location>
</feature>
<evidence type="ECO:0000256" key="1">
    <source>
        <dbReference type="ARBA" id="ARBA00004123"/>
    </source>
</evidence>
<dbReference type="FunFam" id="3.30.160.60:FF:000532">
    <property type="entry name" value="GLIS family zinc finger 2"/>
    <property type="match status" value="1"/>
</dbReference>
<feature type="region of interest" description="Disordered" evidence="10">
    <location>
        <begin position="432"/>
        <end position="453"/>
    </location>
</feature>
<dbReference type="GO" id="GO:0005634">
    <property type="term" value="C:nucleus"/>
    <property type="evidence" value="ECO:0007669"/>
    <property type="project" value="UniProtKB-SubCell"/>
</dbReference>
<feature type="compositionally biased region" description="Low complexity" evidence="10">
    <location>
        <begin position="164"/>
        <end position="176"/>
    </location>
</feature>
<dbReference type="EMBL" id="WIUZ02000004">
    <property type="protein sequence ID" value="KAF9788706.1"/>
    <property type="molecule type" value="Genomic_DNA"/>
</dbReference>
<keyword evidence="3" id="KW-0677">Repeat</keyword>
<gene>
    <name evidence="12" type="ORF">BJ322DRAFT_1050576</name>
</gene>
<feature type="region of interest" description="Disordered" evidence="10">
    <location>
        <begin position="197"/>
        <end position="240"/>
    </location>
</feature>
<accession>A0A9P6L9S6</accession>
<keyword evidence="2" id="KW-0479">Metal-binding</keyword>
<dbReference type="InterPro" id="IPR036236">
    <property type="entry name" value="Znf_C2H2_sf"/>
</dbReference>